<dbReference type="InterPro" id="IPR012677">
    <property type="entry name" value="Nucleotide-bd_a/b_plait_sf"/>
</dbReference>
<dbReference type="AlphaFoldDB" id="A0AAN9Z530"/>
<name>A0AAN9Z530_9ORTH</name>
<sequence length="480" mass="54306">MSAYDNKGLPLRVQESMKKLLTLMERTGYEIVQINGQRLFGPPKHWKGSPPAKGSEVFVGKLPRECYEDELVPVFQTVGKIYQMRLMMDFSGTNRGYAFIQYSKPSEAKAAVSRLNGYPIRPNWKIFVSHSLDNCRLFMGGIPRHIDPSEIENVFYGTFERLVDIKLYVNTRDPSRNRGFAFLEFENHRSAAMARRKCYPCKLHLWGQPLSVDWALPEPEVEEGVLTKVKKLYIRNLSSSTSEGDIKTAFECDFPPGTVEKVKKIKDFCFVHFTNRQAAEIALQYWHKKKLGDSIIEVSWAKPKDKLIPRPHLKKYERSIGHDLLKADSIQENMSAFPRNCMVMFQPTYQSSNIHQGTNNLEGINSSILPQYPAFENPGMYSNTAQGLYYGPAASQQMPSVGGQMGMCTPFYQGQSLYVPYEPAGVSAAQISEDFAHNGYPTDETGCGASVYWENQLMNNGACGIQQVERRGAVSNPQYS</sequence>
<keyword evidence="2" id="KW-0963">Cytoplasm</keyword>
<comment type="subcellular location">
    <subcellularLocation>
        <location evidence="1">Cytoplasm</location>
    </subcellularLocation>
</comment>
<dbReference type="EMBL" id="JAZDUA010000239">
    <property type="protein sequence ID" value="KAK7863127.1"/>
    <property type="molecule type" value="Genomic_DNA"/>
</dbReference>
<accession>A0AAN9Z530</accession>
<keyword evidence="8" id="KW-1185">Reference proteome</keyword>
<keyword evidence="3" id="KW-0677">Repeat</keyword>
<dbReference type="Gene3D" id="3.30.70.330">
    <property type="match status" value="3"/>
</dbReference>
<dbReference type="GO" id="GO:0005737">
    <property type="term" value="C:cytoplasm"/>
    <property type="evidence" value="ECO:0007669"/>
    <property type="project" value="UniProtKB-SubCell"/>
</dbReference>
<evidence type="ECO:0000256" key="2">
    <source>
        <dbReference type="ARBA" id="ARBA00022490"/>
    </source>
</evidence>
<dbReference type="InterPro" id="IPR006535">
    <property type="entry name" value="HnRNP_R/Q_splicing_fac"/>
</dbReference>
<feature type="domain" description="RRM" evidence="6">
    <location>
        <begin position="135"/>
        <end position="217"/>
    </location>
</feature>
<evidence type="ECO:0000313" key="8">
    <source>
        <dbReference type="Proteomes" id="UP001378592"/>
    </source>
</evidence>
<gene>
    <name evidence="7" type="ORF">R5R35_002010</name>
</gene>
<dbReference type="SUPFAM" id="SSF54928">
    <property type="entry name" value="RNA-binding domain, RBD"/>
    <property type="match status" value="2"/>
</dbReference>
<evidence type="ECO:0000313" key="7">
    <source>
        <dbReference type="EMBL" id="KAK7863127.1"/>
    </source>
</evidence>
<dbReference type="PANTHER" id="PTHR21245">
    <property type="entry name" value="HETEROGENEOUS NUCLEAR RIBONUCLEOPROTEIN"/>
    <property type="match status" value="1"/>
</dbReference>
<dbReference type="NCBIfam" id="TIGR01648">
    <property type="entry name" value="hnRNP-R-Q"/>
    <property type="match status" value="1"/>
</dbReference>
<reference evidence="7 8" key="1">
    <citation type="submission" date="2024-03" db="EMBL/GenBank/DDBJ databases">
        <title>The genome assembly and annotation of the cricket Gryllus longicercus Weissman &amp; Gray.</title>
        <authorList>
            <person name="Szrajer S."/>
            <person name="Gray D."/>
            <person name="Ylla G."/>
        </authorList>
    </citation>
    <scope>NUCLEOTIDE SEQUENCE [LARGE SCALE GENOMIC DNA]</scope>
    <source>
        <strain evidence="7">DAG 2021-001</strain>
        <tissue evidence="7">Whole body minus gut</tissue>
    </source>
</reference>
<evidence type="ECO:0000256" key="1">
    <source>
        <dbReference type="ARBA" id="ARBA00004496"/>
    </source>
</evidence>
<protein>
    <recommendedName>
        <fullName evidence="6">RRM domain-containing protein</fullName>
    </recommendedName>
</protein>
<evidence type="ECO:0000256" key="4">
    <source>
        <dbReference type="ARBA" id="ARBA00022884"/>
    </source>
</evidence>
<dbReference type="InterPro" id="IPR035979">
    <property type="entry name" value="RBD_domain_sf"/>
</dbReference>
<dbReference type="SMART" id="SM00360">
    <property type="entry name" value="RRM"/>
    <property type="match status" value="3"/>
</dbReference>
<keyword evidence="4 5" id="KW-0694">RNA-binding</keyword>
<dbReference type="PROSITE" id="PS50102">
    <property type="entry name" value="RRM"/>
    <property type="match status" value="3"/>
</dbReference>
<dbReference type="Pfam" id="PF00076">
    <property type="entry name" value="RRM_1"/>
    <property type="match status" value="3"/>
</dbReference>
<evidence type="ECO:0000259" key="6">
    <source>
        <dbReference type="PROSITE" id="PS50102"/>
    </source>
</evidence>
<evidence type="ECO:0000256" key="3">
    <source>
        <dbReference type="ARBA" id="ARBA00022737"/>
    </source>
</evidence>
<comment type="caution">
    <text evidence="7">The sequence shown here is derived from an EMBL/GenBank/DDBJ whole genome shotgun (WGS) entry which is preliminary data.</text>
</comment>
<evidence type="ECO:0000256" key="5">
    <source>
        <dbReference type="PROSITE-ProRule" id="PRU00176"/>
    </source>
</evidence>
<dbReference type="GO" id="GO:0003723">
    <property type="term" value="F:RNA binding"/>
    <property type="evidence" value="ECO:0007669"/>
    <property type="project" value="UniProtKB-UniRule"/>
</dbReference>
<dbReference type="FunFam" id="3.30.70.330:FF:000022">
    <property type="entry name" value="APOBEC1 complementation factor isoform X1"/>
    <property type="match status" value="1"/>
</dbReference>
<proteinExistence type="predicted"/>
<feature type="domain" description="RRM" evidence="6">
    <location>
        <begin position="55"/>
        <end position="133"/>
    </location>
</feature>
<dbReference type="Proteomes" id="UP001378592">
    <property type="component" value="Unassembled WGS sequence"/>
</dbReference>
<organism evidence="7 8">
    <name type="scientific">Gryllus longicercus</name>
    <dbReference type="NCBI Taxonomy" id="2509291"/>
    <lineage>
        <taxon>Eukaryota</taxon>
        <taxon>Metazoa</taxon>
        <taxon>Ecdysozoa</taxon>
        <taxon>Arthropoda</taxon>
        <taxon>Hexapoda</taxon>
        <taxon>Insecta</taxon>
        <taxon>Pterygota</taxon>
        <taxon>Neoptera</taxon>
        <taxon>Polyneoptera</taxon>
        <taxon>Orthoptera</taxon>
        <taxon>Ensifera</taxon>
        <taxon>Gryllidea</taxon>
        <taxon>Grylloidea</taxon>
        <taxon>Gryllidae</taxon>
        <taxon>Gryllinae</taxon>
        <taxon>Gryllus</taxon>
    </lineage>
</organism>
<dbReference type="InterPro" id="IPR000504">
    <property type="entry name" value="RRM_dom"/>
</dbReference>
<dbReference type="CDD" id="cd12249">
    <property type="entry name" value="RRM1_hnRNPR_like"/>
    <property type="match status" value="1"/>
</dbReference>
<feature type="domain" description="RRM" evidence="6">
    <location>
        <begin position="230"/>
        <end position="303"/>
    </location>
</feature>